<feature type="transmembrane region" description="Helical" evidence="6">
    <location>
        <begin position="165"/>
        <end position="185"/>
    </location>
</feature>
<keyword evidence="6" id="KW-1133">Transmembrane helix</keyword>
<dbReference type="Pfam" id="PF08281">
    <property type="entry name" value="Sigma70_r4_2"/>
    <property type="match status" value="1"/>
</dbReference>
<evidence type="ECO:0000313" key="8">
    <source>
        <dbReference type="EMBL" id="NYF39992.1"/>
    </source>
</evidence>
<keyword evidence="2" id="KW-0805">Transcription regulation</keyword>
<feature type="region of interest" description="Disordered" evidence="5">
    <location>
        <begin position="194"/>
        <end position="232"/>
    </location>
</feature>
<dbReference type="AlphaFoldDB" id="A0A852US24"/>
<comment type="similarity">
    <text evidence="1">Belongs to the sigma-70 factor family. ECF subfamily.</text>
</comment>
<dbReference type="SUPFAM" id="SSF82171">
    <property type="entry name" value="DPP6 N-terminal domain-like"/>
    <property type="match status" value="1"/>
</dbReference>
<evidence type="ECO:0000256" key="1">
    <source>
        <dbReference type="ARBA" id="ARBA00010641"/>
    </source>
</evidence>
<keyword evidence="6" id="KW-0472">Membrane</keyword>
<dbReference type="GO" id="GO:0016987">
    <property type="term" value="F:sigma factor activity"/>
    <property type="evidence" value="ECO:0007669"/>
    <property type="project" value="UniProtKB-KW"/>
</dbReference>
<sequence>MRRYIGYRDFVERDQRSLVGTALLLTGSHEQAIRLTLWSFHTVGLTWPPTPWENPTTHAQVTLYRRFLRKPSAAGNTALVRLPPRQRVLVVACLHDGRSRAEMADLLGLPVETVEKELDEAVDTLTKGDVARLTKRLATQAGEASVPDLTTRALRALRRRRSRGALLAMAAVLVPIGMIAAFVLLPPGMAWTSSLRGHSTPTTGESVAATPTPRTMRAAPTPGPTPEPWKPPRTPLAIRYAIPAKCPGGAVPAGGAGDVTCAGWTLELSDADRSELASATCGRPGRCESTLRVGDAAQQLAGGGEKGLRVEPAVSPDGHRVAYLSAAERRYVAHDLRTGVKRYLSPVLAPSDVAAGTRVSVSADGRRFTVELGGRRLRTDFATGRSASLPDGRRAATVQAAGWLRQNYRVWCDSPNGRHSAAVRAAGDGGERAGAGDLHIIDAGSRQVVRRLPLPAAKRPAESEVVGWLGTREVVVRLKEKDGGRTAFYRVDAVTGRTRPVEGLPDGEPIVFGALTAP</sequence>
<dbReference type="InterPro" id="IPR013249">
    <property type="entry name" value="RNA_pol_sigma70_r4_t2"/>
</dbReference>
<dbReference type="Gene3D" id="2.120.10.30">
    <property type="entry name" value="TolB, C-terminal domain"/>
    <property type="match status" value="1"/>
</dbReference>
<evidence type="ECO:0000256" key="2">
    <source>
        <dbReference type="ARBA" id="ARBA00023015"/>
    </source>
</evidence>
<feature type="compositionally biased region" description="Polar residues" evidence="5">
    <location>
        <begin position="194"/>
        <end position="205"/>
    </location>
</feature>
<keyword evidence="6" id="KW-0812">Transmembrane</keyword>
<dbReference type="GO" id="GO:0003677">
    <property type="term" value="F:DNA binding"/>
    <property type="evidence" value="ECO:0007669"/>
    <property type="project" value="InterPro"/>
</dbReference>
<organism evidence="8 9">
    <name type="scientific">Streptosporangium sandarakinum</name>
    <dbReference type="NCBI Taxonomy" id="1260955"/>
    <lineage>
        <taxon>Bacteria</taxon>
        <taxon>Bacillati</taxon>
        <taxon>Actinomycetota</taxon>
        <taxon>Actinomycetes</taxon>
        <taxon>Streptosporangiales</taxon>
        <taxon>Streptosporangiaceae</taxon>
        <taxon>Streptosporangium</taxon>
    </lineage>
</organism>
<feature type="compositionally biased region" description="Pro residues" evidence="5">
    <location>
        <begin position="221"/>
        <end position="232"/>
    </location>
</feature>
<dbReference type="Gene3D" id="1.10.10.10">
    <property type="entry name" value="Winged helix-like DNA-binding domain superfamily/Winged helix DNA-binding domain"/>
    <property type="match status" value="1"/>
</dbReference>
<evidence type="ECO:0000256" key="3">
    <source>
        <dbReference type="ARBA" id="ARBA00023082"/>
    </source>
</evidence>
<keyword evidence="9" id="KW-1185">Reference proteome</keyword>
<feature type="compositionally biased region" description="Low complexity" evidence="5">
    <location>
        <begin position="208"/>
        <end position="220"/>
    </location>
</feature>
<comment type="caution">
    <text evidence="8">The sequence shown here is derived from an EMBL/GenBank/DDBJ whole genome shotgun (WGS) entry which is preliminary data.</text>
</comment>
<dbReference type="SUPFAM" id="SSF88659">
    <property type="entry name" value="Sigma3 and sigma4 domains of RNA polymerase sigma factors"/>
    <property type="match status" value="1"/>
</dbReference>
<dbReference type="InterPro" id="IPR013324">
    <property type="entry name" value="RNA_pol_sigma_r3/r4-like"/>
</dbReference>
<evidence type="ECO:0000256" key="4">
    <source>
        <dbReference type="ARBA" id="ARBA00023163"/>
    </source>
</evidence>
<dbReference type="InterPro" id="IPR011042">
    <property type="entry name" value="6-blade_b-propeller_TolB-like"/>
</dbReference>
<evidence type="ECO:0000256" key="6">
    <source>
        <dbReference type="SAM" id="Phobius"/>
    </source>
</evidence>
<keyword evidence="4" id="KW-0804">Transcription</keyword>
<dbReference type="RefSeq" id="WP_179819557.1">
    <property type="nucleotide sequence ID" value="NZ_JACCCO010000001.1"/>
</dbReference>
<feature type="domain" description="RNA polymerase sigma factor 70 region 4 type 2" evidence="7">
    <location>
        <begin position="77"/>
        <end position="119"/>
    </location>
</feature>
<evidence type="ECO:0000259" key="7">
    <source>
        <dbReference type="Pfam" id="PF08281"/>
    </source>
</evidence>
<gene>
    <name evidence="8" type="ORF">HDA43_002151</name>
</gene>
<accession>A0A852US24</accession>
<dbReference type="Proteomes" id="UP000576393">
    <property type="component" value="Unassembled WGS sequence"/>
</dbReference>
<reference evidence="8 9" key="1">
    <citation type="submission" date="2020-07" db="EMBL/GenBank/DDBJ databases">
        <title>Sequencing the genomes of 1000 actinobacteria strains.</title>
        <authorList>
            <person name="Klenk H.-P."/>
        </authorList>
    </citation>
    <scope>NUCLEOTIDE SEQUENCE [LARGE SCALE GENOMIC DNA]</scope>
    <source>
        <strain evidence="8 9">DSM 45763</strain>
    </source>
</reference>
<evidence type="ECO:0000256" key="5">
    <source>
        <dbReference type="SAM" id="MobiDB-lite"/>
    </source>
</evidence>
<evidence type="ECO:0000313" key="9">
    <source>
        <dbReference type="Proteomes" id="UP000576393"/>
    </source>
</evidence>
<protein>
    <recommendedName>
        <fullName evidence="7">RNA polymerase sigma factor 70 region 4 type 2 domain-containing protein</fullName>
    </recommendedName>
</protein>
<name>A0A852US24_9ACTN</name>
<proteinExistence type="inferred from homology"/>
<dbReference type="GO" id="GO:0006352">
    <property type="term" value="P:DNA-templated transcription initiation"/>
    <property type="evidence" value="ECO:0007669"/>
    <property type="project" value="InterPro"/>
</dbReference>
<dbReference type="InterPro" id="IPR036388">
    <property type="entry name" value="WH-like_DNA-bd_sf"/>
</dbReference>
<keyword evidence="3" id="KW-0731">Sigma factor</keyword>
<dbReference type="EMBL" id="JACCCO010000001">
    <property type="protein sequence ID" value="NYF39992.1"/>
    <property type="molecule type" value="Genomic_DNA"/>
</dbReference>